<dbReference type="eggNOG" id="ENOG502ZH1A">
    <property type="taxonomic scope" value="Bacteria"/>
</dbReference>
<accession>U5QNK5</accession>
<name>U5QNK5_GLOK1</name>
<evidence type="ECO:0000313" key="2">
    <source>
        <dbReference type="Proteomes" id="UP000017396"/>
    </source>
</evidence>
<protein>
    <submittedName>
        <fullName evidence="1">Uncharacterized protein</fullName>
    </submittedName>
</protein>
<proteinExistence type="predicted"/>
<organism evidence="1 2">
    <name type="scientific">Gloeobacter kilaueensis (strain ATCC BAA-2537 / CCAP 1431/1 / ULC 316 / JS1)</name>
    <dbReference type="NCBI Taxonomy" id="1183438"/>
    <lineage>
        <taxon>Bacteria</taxon>
        <taxon>Bacillati</taxon>
        <taxon>Cyanobacteriota</taxon>
        <taxon>Cyanophyceae</taxon>
        <taxon>Gloeobacterales</taxon>
        <taxon>Gloeobacteraceae</taxon>
        <taxon>Gloeobacter</taxon>
    </lineage>
</organism>
<gene>
    <name evidence="1" type="ORF">GKIL_3009</name>
</gene>
<dbReference type="STRING" id="1183438.GKIL_3009"/>
<evidence type="ECO:0000313" key="1">
    <source>
        <dbReference type="EMBL" id="AGY59255.1"/>
    </source>
</evidence>
<sequence>MSDIWARGCSVNVICLIDSVYLEGMQVYAYDSPVIRKILSDEYQNIAFRETDEASVENRSVEPFVEEIIHALHVFDSTVAPEVAEYIRSKLQSPSTLSAREDLGTSEWDSDLDLSDLTIGIAGGHHKTRANIVERLLKLGVASCIEVAPSSESYLSKSKVAEAIRDCDLVGFITGYTGHDLSYILVSLNRTGAFRGRLMRLSCRGVSGVVRELTAKLQQMF</sequence>
<reference evidence="1 2" key="1">
    <citation type="journal article" date="2013" name="PLoS ONE">
        <title>Cultivation and Complete Genome Sequencing of Gloeobacter kilaueensis sp. nov., from a Lava Cave in Kilauea Caldera, Hawai'i.</title>
        <authorList>
            <person name="Saw J.H."/>
            <person name="Schatz M."/>
            <person name="Brown M.V."/>
            <person name="Kunkel D.D."/>
            <person name="Foster J.S."/>
            <person name="Shick H."/>
            <person name="Christensen S."/>
            <person name="Hou S."/>
            <person name="Wan X."/>
            <person name="Donachie S.P."/>
        </authorList>
    </citation>
    <scope>NUCLEOTIDE SEQUENCE [LARGE SCALE GENOMIC DNA]</scope>
    <source>
        <strain evidence="2">JS</strain>
    </source>
</reference>
<dbReference type="HOGENOM" id="CLU_1249151_0_0_3"/>
<keyword evidence="2" id="KW-1185">Reference proteome</keyword>
<dbReference type="KEGG" id="glj:GKIL_3009"/>
<dbReference type="Proteomes" id="UP000017396">
    <property type="component" value="Chromosome"/>
</dbReference>
<dbReference type="AlphaFoldDB" id="U5QNK5"/>
<dbReference type="EMBL" id="CP003587">
    <property type="protein sequence ID" value="AGY59255.1"/>
    <property type="molecule type" value="Genomic_DNA"/>
</dbReference>
<dbReference type="OrthoDB" id="571715at2"/>